<dbReference type="InterPro" id="IPR006379">
    <property type="entry name" value="HAD-SF_hydro_IIB"/>
</dbReference>
<name>A0A1M6FGZ9_9FIRM</name>
<reference evidence="4" key="1">
    <citation type="submission" date="2016-11" db="EMBL/GenBank/DDBJ databases">
        <authorList>
            <person name="Varghese N."/>
            <person name="Submissions S."/>
        </authorList>
    </citation>
    <scope>NUCLEOTIDE SEQUENCE [LARGE SCALE GENOMIC DNA]</scope>
    <source>
        <strain evidence="4">DSM 15449</strain>
    </source>
</reference>
<organism evidence="3 4">
    <name type="scientific">Desulfosporosinus lacus DSM 15449</name>
    <dbReference type="NCBI Taxonomy" id="1121420"/>
    <lineage>
        <taxon>Bacteria</taxon>
        <taxon>Bacillati</taxon>
        <taxon>Bacillota</taxon>
        <taxon>Clostridia</taxon>
        <taxon>Eubacteriales</taxon>
        <taxon>Desulfitobacteriaceae</taxon>
        <taxon>Desulfosporosinus</taxon>
    </lineage>
</organism>
<dbReference type="SUPFAM" id="SSF53756">
    <property type="entry name" value="UDP-Glycosyltransferase/glycogen phosphorylase"/>
    <property type="match status" value="1"/>
</dbReference>
<evidence type="ECO:0000313" key="3">
    <source>
        <dbReference type="EMBL" id="SHI97014.1"/>
    </source>
</evidence>
<dbReference type="Gene3D" id="3.40.50.1000">
    <property type="entry name" value="HAD superfamily/HAD-like"/>
    <property type="match status" value="1"/>
</dbReference>
<dbReference type="GO" id="GO:0003825">
    <property type="term" value="F:alpha,alpha-trehalose-phosphate synthase (UDP-forming) activity"/>
    <property type="evidence" value="ECO:0007669"/>
    <property type="project" value="TreeGrafter"/>
</dbReference>
<evidence type="ECO:0000313" key="4">
    <source>
        <dbReference type="Proteomes" id="UP000183954"/>
    </source>
</evidence>
<dbReference type="STRING" id="1121420.SAMN02746098_04940"/>
<dbReference type="AlphaFoldDB" id="A0A1M6FGZ9"/>
<dbReference type="CDD" id="cd01627">
    <property type="entry name" value="HAD_TPP"/>
    <property type="match status" value="1"/>
</dbReference>
<dbReference type="InterPro" id="IPR003337">
    <property type="entry name" value="Trehalose_PPase"/>
</dbReference>
<evidence type="ECO:0000256" key="1">
    <source>
        <dbReference type="ARBA" id="ARBA00006330"/>
    </source>
</evidence>
<dbReference type="InterPro" id="IPR001830">
    <property type="entry name" value="Glyco_trans_20"/>
</dbReference>
<proteinExistence type="inferred from homology"/>
<dbReference type="OrthoDB" id="9761633at2"/>
<dbReference type="NCBIfam" id="TIGR00685">
    <property type="entry name" value="T6PP"/>
    <property type="match status" value="1"/>
</dbReference>
<dbReference type="PANTHER" id="PTHR10788">
    <property type="entry name" value="TREHALOSE-6-PHOSPHATE SYNTHASE"/>
    <property type="match status" value="1"/>
</dbReference>
<dbReference type="NCBIfam" id="NF011071">
    <property type="entry name" value="PRK14501.1"/>
    <property type="match status" value="1"/>
</dbReference>
<dbReference type="SUPFAM" id="SSF56784">
    <property type="entry name" value="HAD-like"/>
    <property type="match status" value="1"/>
</dbReference>
<accession>A0A1M6FGZ9</accession>
<gene>
    <name evidence="3" type="ORF">SAMN02746098_04940</name>
</gene>
<dbReference type="EMBL" id="FQXJ01000031">
    <property type="protein sequence ID" value="SHI97014.1"/>
    <property type="molecule type" value="Genomic_DNA"/>
</dbReference>
<dbReference type="GO" id="GO:0005829">
    <property type="term" value="C:cytosol"/>
    <property type="evidence" value="ECO:0007669"/>
    <property type="project" value="TreeGrafter"/>
</dbReference>
<dbReference type="Proteomes" id="UP000183954">
    <property type="component" value="Unassembled WGS sequence"/>
</dbReference>
<dbReference type="CDD" id="cd03788">
    <property type="entry name" value="GT20_TPS"/>
    <property type="match status" value="1"/>
</dbReference>
<dbReference type="GO" id="GO:0004805">
    <property type="term" value="F:trehalose-phosphatase activity"/>
    <property type="evidence" value="ECO:0007669"/>
    <property type="project" value="TreeGrafter"/>
</dbReference>
<comment type="similarity">
    <text evidence="1">In the C-terminal section; belongs to the trehalose phosphatase family.</text>
</comment>
<dbReference type="RefSeq" id="WP_084110539.1">
    <property type="nucleotide sequence ID" value="NZ_FQXJ01000031.1"/>
</dbReference>
<dbReference type="InterPro" id="IPR036412">
    <property type="entry name" value="HAD-like_sf"/>
</dbReference>
<dbReference type="Pfam" id="PF00982">
    <property type="entry name" value="Glyco_transf_20"/>
    <property type="match status" value="1"/>
</dbReference>
<dbReference type="Pfam" id="PF02358">
    <property type="entry name" value="Trehalose_PPase"/>
    <property type="match status" value="1"/>
</dbReference>
<dbReference type="InterPro" id="IPR023214">
    <property type="entry name" value="HAD_sf"/>
</dbReference>
<dbReference type="GO" id="GO:0005992">
    <property type="term" value="P:trehalose biosynthetic process"/>
    <property type="evidence" value="ECO:0007669"/>
    <property type="project" value="InterPro"/>
</dbReference>
<dbReference type="PANTHER" id="PTHR10788:SF106">
    <property type="entry name" value="BCDNA.GH08860"/>
    <property type="match status" value="1"/>
</dbReference>
<dbReference type="NCBIfam" id="TIGR01484">
    <property type="entry name" value="HAD-SF-IIB"/>
    <property type="match status" value="1"/>
</dbReference>
<keyword evidence="4" id="KW-1185">Reference proteome</keyword>
<comment type="similarity">
    <text evidence="2">Belongs to the glycosyltransferase 20 family.</text>
</comment>
<sequence length="740" mass="84378">MRLLIVSNRLPLNGVQQNGKLIFEQSAGGLVSGLSAYLDSLKSTSAQDIEYIWIGWPGITVPDKMQPEVKSVLSDLCASPVFLSEEAMDKFYLGFCNKIIWPLFHYFPTYTVYDKDYWFQYQDVNKIFRDAVLEVIKPGDIIWVHDYHLMLLPSLLREKLPHTPIGFFLHIPFPSYELYRLLPAAWGNEILRGLLGANLIGFHTQEYAQYFLRSTLRILGYEHKLGQILSQDHAVKVDAFPMGIDYQRYHSIPSGSEFGHNLKELEQLLHGFKAILSVDRLDYSKGISNRLQGYKLFLETNPQWCEQVVLLMIVVPSRVGVEHYQQMKRQIDELVGEINGRFGTLNWTPIIYQYKHSPLDSLLAMYRQSDVALITPLRDGMNLIAKEYVASRTDQTGVLILSEMAGAAKELGEALIINPNNLEAIAGALQQALAMPETEQKKRNQVMQHRLKGYDVVRWSGDFIQELLQVQKDQFFTLPLDQHKQALHTAFHQADKRLLLLDYDGTLVPFTNNPDQAKPDQELLDLLKDLSKAGTEVVIISGRDRGILETWLGFLDITLVGEHGAWLKRRGEQWSLSKPLVNSWKRQLMPMLELYTDRLPGSFIEEKEFSLAWHFRQANSELSAACARELMDELVAFTSNVDIHILQGNKVIEVRNSEVTKGSTGLSLALKQDYDFILAIGDDTTDEDLFAILALEHSWPGVLAPKKFTIRVGTDKSQASYFLPNYVEVRKVLQELADME</sequence>
<protein>
    <submittedName>
        <fullName evidence="3">Trehalose 6-phosphate synthase/phosphatase</fullName>
    </submittedName>
</protein>
<dbReference type="Gene3D" id="3.40.50.2000">
    <property type="entry name" value="Glycogen Phosphorylase B"/>
    <property type="match status" value="2"/>
</dbReference>
<dbReference type="Gene3D" id="3.30.70.1020">
    <property type="entry name" value="Trehalose-6-phosphate phosphatase related protein, domain 2"/>
    <property type="match status" value="1"/>
</dbReference>
<evidence type="ECO:0000256" key="2">
    <source>
        <dbReference type="ARBA" id="ARBA00008799"/>
    </source>
</evidence>